<proteinExistence type="predicted"/>
<evidence type="ECO:0000256" key="1">
    <source>
        <dbReference type="SAM" id="Coils"/>
    </source>
</evidence>
<dbReference type="Gene3D" id="3.30.910.20">
    <property type="entry name" value="Skp domain"/>
    <property type="match status" value="1"/>
</dbReference>
<dbReference type="RefSeq" id="WP_145219163.1">
    <property type="nucleotide sequence ID" value="NZ_CP036432.1"/>
</dbReference>
<dbReference type="Pfam" id="PF03938">
    <property type="entry name" value="OmpH"/>
    <property type="match status" value="1"/>
</dbReference>
<name>A0ABX5XZJ1_9BACT</name>
<protein>
    <submittedName>
        <fullName evidence="2">Outer membrane protein (OmpH-like)</fullName>
    </submittedName>
</protein>
<keyword evidence="3" id="KW-1185">Reference proteome</keyword>
<dbReference type="InterPro" id="IPR005632">
    <property type="entry name" value="Chaperone_Skp"/>
</dbReference>
<keyword evidence="1" id="KW-0175">Coiled coil</keyword>
<evidence type="ECO:0000313" key="2">
    <source>
        <dbReference type="EMBL" id="QDV87464.1"/>
    </source>
</evidence>
<reference evidence="2 3" key="1">
    <citation type="submission" date="2019-02" db="EMBL/GenBank/DDBJ databases">
        <title>Deep-cultivation of Planctomycetes and their phenomic and genomic characterization uncovers novel biology.</title>
        <authorList>
            <person name="Wiegand S."/>
            <person name="Jogler M."/>
            <person name="Boedeker C."/>
            <person name="Pinto D."/>
            <person name="Vollmers J."/>
            <person name="Rivas-Marin E."/>
            <person name="Kohn T."/>
            <person name="Peeters S.H."/>
            <person name="Heuer A."/>
            <person name="Rast P."/>
            <person name="Oberbeckmann S."/>
            <person name="Bunk B."/>
            <person name="Jeske O."/>
            <person name="Meyerdierks A."/>
            <person name="Storesund J.E."/>
            <person name="Kallscheuer N."/>
            <person name="Luecker S."/>
            <person name="Lage O.M."/>
            <person name="Pohl T."/>
            <person name="Merkel B.J."/>
            <person name="Hornburger P."/>
            <person name="Mueller R.-W."/>
            <person name="Bruemmer F."/>
            <person name="Labrenz M."/>
            <person name="Spormann A.M."/>
            <person name="Op den Camp H."/>
            <person name="Overmann J."/>
            <person name="Amann R."/>
            <person name="Jetten M.S.M."/>
            <person name="Mascher T."/>
            <person name="Medema M.H."/>
            <person name="Devos D.P."/>
            <person name="Kaster A.-K."/>
            <person name="Ovreas L."/>
            <person name="Rohde M."/>
            <person name="Galperin M.Y."/>
            <person name="Jogler C."/>
        </authorList>
    </citation>
    <scope>NUCLEOTIDE SEQUENCE [LARGE SCALE GENOMIC DNA]</scope>
    <source>
        <strain evidence="2 3">TBK1r</strain>
    </source>
</reference>
<organism evidence="2 3">
    <name type="scientific">Stieleria magnilauensis</name>
    <dbReference type="NCBI Taxonomy" id="2527963"/>
    <lineage>
        <taxon>Bacteria</taxon>
        <taxon>Pseudomonadati</taxon>
        <taxon>Planctomycetota</taxon>
        <taxon>Planctomycetia</taxon>
        <taxon>Pirellulales</taxon>
        <taxon>Pirellulaceae</taxon>
        <taxon>Stieleria</taxon>
    </lineage>
</organism>
<dbReference type="InterPro" id="IPR024930">
    <property type="entry name" value="Skp_dom_sf"/>
</dbReference>
<sequence length="259" mass="28411">MFQSHLLPGGSMEVARCSGQRCSGQRLSAQRCSGHRIAVVHAFANAALACVLFAVCALPVSPVSAQQAVSAQQVPPLDQPGHRFAVIDVGHVFKTLPAIQAQISKVKAELQKHEAEVKQKRDALNQAAIRLKSMTPGTAEYNRQEELVASLDSKLRLDMRRRHNEMSEAEAKIYYDNYLSLSAAVKAVAVHNNINVVLRINGEDVDSQKRDSVTRHVMRNIVFHDPGINITDTVMRYLEQQTQTSQAATGFGSTGGTQR</sequence>
<feature type="coiled-coil region" evidence="1">
    <location>
        <begin position="96"/>
        <end position="130"/>
    </location>
</feature>
<evidence type="ECO:0000313" key="3">
    <source>
        <dbReference type="Proteomes" id="UP000318081"/>
    </source>
</evidence>
<accession>A0ABX5XZJ1</accession>
<dbReference type="SMART" id="SM00935">
    <property type="entry name" value="OmpH"/>
    <property type="match status" value="1"/>
</dbReference>
<gene>
    <name evidence="2" type="ORF">TBK1r_64940</name>
</gene>
<dbReference type="EMBL" id="CP036432">
    <property type="protein sequence ID" value="QDV87464.1"/>
    <property type="molecule type" value="Genomic_DNA"/>
</dbReference>
<dbReference type="SUPFAM" id="SSF111384">
    <property type="entry name" value="OmpH-like"/>
    <property type="match status" value="1"/>
</dbReference>
<dbReference type="Proteomes" id="UP000318081">
    <property type="component" value="Chromosome"/>
</dbReference>